<proteinExistence type="predicted"/>
<keyword evidence="2" id="KW-1185">Reference proteome</keyword>
<gene>
    <name evidence="1" type="ORF">J2S02_000429</name>
</gene>
<evidence type="ECO:0000313" key="1">
    <source>
        <dbReference type="EMBL" id="MDQ0224107.1"/>
    </source>
</evidence>
<protein>
    <submittedName>
        <fullName evidence="1">Acetyltransferase</fullName>
    </submittedName>
</protein>
<dbReference type="Proteomes" id="UP001232245">
    <property type="component" value="Unassembled WGS sequence"/>
</dbReference>
<comment type="caution">
    <text evidence="1">The sequence shown here is derived from an EMBL/GenBank/DDBJ whole genome shotgun (WGS) entry which is preliminary data.</text>
</comment>
<reference evidence="1 2" key="1">
    <citation type="submission" date="2023-07" db="EMBL/GenBank/DDBJ databases">
        <title>Genomic Encyclopedia of Type Strains, Phase IV (KMG-IV): sequencing the most valuable type-strain genomes for metagenomic binning, comparative biology and taxonomic classification.</title>
        <authorList>
            <person name="Goeker M."/>
        </authorList>
    </citation>
    <scope>NUCLEOTIDE SEQUENCE [LARGE SCALE GENOMIC DNA]</scope>
    <source>
        <strain evidence="1 2">DSM 17723</strain>
    </source>
</reference>
<dbReference type="EMBL" id="JAUSTZ010000001">
    <property type="protein sequence ID" value="MDQ0224107.1"/>
    <property type="molecule type" value="Genomic_DNA"/>
</dbReference>
<name>A0ABT9YWX5_9BACI</name>
<sequence length="52" mass="5692">MERCEQLGLERVVAIIAPNNAASKKILSNNVLFPEKLCEIDGLPGEILAKEL</sequence>
<evidence type="ECO:0000313" key="2">
    <source>
        <dbReference type="Proteomes" id="UP001232245"/>
    </source>
</evidence>
<accession>A0ABT9YWX5</accession>
<organism evidence="1 2">
    <name type="scientific">Metabacillus niabensis</name>
    <dbReference type="NCBI Taxonomy" id="324854"/>
    <lineage>
        <taxon>Bacteria</taxon>
        <taxon>Bacillati</taxon>
        <taxon>Bacillota</taxon>
        <taxon>Bacilli</taxon>
        <taxon>Bacillales</taxon>
        <taxon>Bacillaceae</taxon>
        <taxon>Metabacillus</taxon>
    </lineage>
</organism>